<dbReference type="InterPro" id="IPR029063">
    <property type="entry name" value="SAM-dependent_MTases_sf"/>
</dbReference>
<keyword evidence="2" id="KW-0808">Transferase</keyword>
<proteinExistence type="predicted"/>
<evidence type="ECO:0000259" key="1">
    <source>
        <dbReference type="Pfam" id="PF13649"/>
    </source>
</evidence>
<gene>
    <name evidence="2" type="ORF">HNR02_004681</name>
</gene>
<feature type="domain" description="Methyltransferase" evidence="1">
    <location>
        <begin position="48"/>
        <end position="141"/>
    </location>
</feature>
<name>A0A853B7S1_9PSEU</name>
<dbReference type="CDD" id="cd02440">
    <property type="entry name" value="AdoMet_MTases"/>
    <property type="match status" value="1"/>
</dbReference>
<dbReference type="AlphaFoldDB" id="A0A853B7S1"/>
<dbReference type="PANTHER" id="PTHR42912:SF6">
    <property type="entry name" value="METHYLTRANSFERASE TYPE 11 DOMAIN-CONTAINING PROTEIN"/>
    <property type="match status" value="1"/>
</dbReference>
<dbReference type="SUPFAM" id="SSF53335">
    <property type="entry name" value="S-adenosyl-L-methionine-dependent methyltransferases"/>
    <property type="match status" value="1"/>
</dbReference>
<organism evidence="2 3">
    <name type="scientific">Amycolatopsis endophytica</name>
    <dbReference type="NCBI Taxonomy" id="860233"/>
    <lineage>
        <taxon>Bacteria</taxon>
        <taxon>Bacillati</taxon>
        <taxon>Actinomycetota</taxon>
        <taxon>Actinomycetes</taxon>
        <taxon>Pseudonocardiales</taxon>
        <taxon>Pseudonocardiaceae</taxon>
        <taxon>Amycolatopsis</taxon>
    </lineage>
</organism>
<keyword evidence="3" id="KW-1185">Reference proteome</keyword>
<comment type="caution">
    <text evidence="2">The sequence shown here is derived from an EMBL/GenBank/DDBJ whole genome shotgun (WGS) entry which is preliminary data.</text>
</comment>
<protein>
    <submittedName>
        <fullName evidence="2">SAM-dependent methyltransferase</fullName>
    </submittedName>
</protein>
<dbReference type="Proteomes" id="UP000549616">
    <property type="component" value="Unassembled WGS sequence"/>
</dbReference>
<dbReference type="Gene3D" id="3.40.50.150">
    <property type="entry name" value="Vaccinia Virus protein VP39"/>
    <property type="match status" value="1"/>
</dbReference>
<dbReference type="PANTHER" id="PTHR42912">
    <property type="entry name" value="METHYLTRANSFERASE"/>
    <property type="match status" value="1"/>
</dbReference>
<keyword evidence="2" id="KW-0489">Methyltransferase</keyword>
<dbReference type="EMBL" id="JACCFK010000001">
    <property type="protein sequence ID" value="NYI91358.1"/>
    <property type="molecule type" value="Genomic_DNA"/>
</dbReference>
<evidence type="ECO:0000313" key="2">
    <source>
        <dbReference type="EMBL" id="NYI91358.1"/>
    </source>
</evidence>
<dbReference type="InterPro" id="IPR050508">
    <property type="entry name" value="Methyltransf_Superfamily"/>
</dbReference>
<accession>A0A853B7S1</accession>
<evidence type="ECO:0000313" key="3">
    <source>
        <dbReference type="Proteomes" id="UP000549616"/>
    </source>
</evidence>
<dbReference type="GO" id="GO:0008168">
    <property type="term" value="F:methyltransferase activity"/>
    <property type="evidence" value="ECO:0007669"/>
    <property type="project" value="UniProtKB-KW"/>
</dbReference>
<dbReference type="RefSeq" id="WP_312861103.1">
    <property type="nucleotide sequence ID" value="NZ_JACCFK010000001.1"/>
</dbReference>
<dbReference type="GO" id="GO:0032259">
    <property type="term" value="P:methylation"/>
    <property type="evidence" value="ECO:0007669"/>
    <property type="project" value="UniProtKB-KW"/>
</dbReference>
<sequence>MIPDLDQDPADFWETLYHDRRQDASVWGARVNPILTEVAAGLTEGAALDLGCGAGGDTMWLARRGWRVTAVDISATAVEQVRRLAREAGLDEAISAERHDLADTFPDGTFDLVSAQYFHTPFALPRATILRAAAQALRPGGRLLVVDHGSIAPWSWNQDHSTHIPDPAEVHAELDLPPAWTVERADRPEREATGPDGRTATVTDNVLLIRRAV</sequence>
<dbReference type="InterPro" id="IPR041698">
    <property type="entry name" value="Methyltransf_25"/>
</dbReference>
<dbReference type="Pfam" id="PF13649">
    <property type="entry name" value="Methyltransf_25"/>
    <property type="match status" value="1"/>
</dbReference>
<reference evidence="2 3" key="1">
    <citation type="submission" date="2020-07" db="EMBL/GenBank/DDBJ databases">
        <title>Sequencing the genomes of 1000 actinobacteria strains.</title>
        <authorList>
            <person name="Klenk H.-P."/>
        </authorList>
    </citation>
    <scope>NUCLEOTIDE SEQUENCE [LARGE SCALE GENOMIC DNA]</scope>
    <source>
        <strain evidence="2 3">DSM 104006</strain>
    </source>
</reference>